<name>A0ACC0PYC7_RHOML</name>
<evidence type="ECO:0000313" key="1">
    <source>
        <dbReference type="EMBL" id="KAI8570171.1"/>
    </source>
</evidence>
<organism evidence="1 2">
    <name type="scientific">Rhododendron molle</name>
    <name type="common">Chinese azalea</name>
    <name type="synonym">Azalea mollis</name>
    <dbReference type="NCBI Taxonomy" id="49168"/>
    <lineage>
        <taxon>Eukaryota</taxon>
        <taxon>Viridiplantae</taxon>
        <taxon>Streptophyta</taxon>
        <taxon>Embryophyta</taxon>
        <taxon>Tracheophyta</taxon>
        <taxon>Spermatophyta</taxon>
        <taxon>Magnoliopsida</taxon>
        <taxon>eudicotyledons</taxon>
        <taxon>Gunneridae</taxon>
        <taxon>Pentapetalae</taxon>
        <taxon>asterids</taxon>
        <taxon>Ericales</taxon>
        <taxon>Ericaceae</taxon>
        <taxon>Ericoideae</taxon>
        <taxon>Rhodoreae</taxon>
        <taxon>Rhododendron</taxon>
    </lineage>
</organism>
<dbReference type="EMBL" id="CM046388">
    <property type="protein sequence ID" value="KAI8570171.1"/>
    <property type="molecule type" value="Genomic_DNA"/>
</dbReference>
<protein>
    <submittedName>
        <fullName evidence="1">Uncharacterized protein</fullName>
    </submittedName>
</protein>
<sequence>MAVLTSPPPLLLSPAHYPATTSSSSSPYFHLSFHATSRRRPITAVASSSHLCNPTKLDKSALKLAEAVSEDELWAAARLRIRTFNDFSPSVVGVEDYKKFLAEREFEALKERIAGKRIGFGRVTCINASLPLSHVLSISDDLCTTCTFSENGEDRVLVGTLDLNQCIHLPDEITGMKPQGIGGDFARAYLSNVCVAKELHRNGLGYMLITKSKLVAEDWGIADLYAHVAVDNESAKNLYMKSGFVYESDEPAWKARYGHLTWEWEKGIRSYLHPMMFSCLYKVLALFHLDTPLFMIKAPRMLQSMFSAVGDLYLYKLSHVLFGGHAAQWALFSQLTNWFMFYCFTRTLSNSLETVLTLVGLYHWPCIRASSSEVHSVSRKWGLLLAALACAIRPTSAITWAYVGILELLVTRDRLNFIFLEVAPIGFLVITLTCLLDRLMYGSWVLVPLNFLKFNFLSSGGDYYGTHKWHWYFSQGFPVMLFTFLPFSIAGIITSKQWKLSGLIAWVLGLYSVLGHKEFRFVLPVLPIALMFSGYSLATIGKPDSSFGRTKDSVRIKTKCPSKKLLAVLFLLATNLPMAFYMSLVHQRGAEDVMYYLSKEALNGKVESIVFLTPCHALPYYSTLHHNLPMQFLDCSPSEEKGVLDESDRFMMDPVGFAAEFAKNWSLPSHIVLFDSQEKLLKDFLTSHSFQEERRFFHAHFKVDRDLQASVVIYSLKGQ</sequence>
<gene>
    <name evidence="1" type="ORF">RHMOL_Rhmol01G0012800</name>
</gene>
<reference evidence="1" key="1">
    <citation type="submission" date="2022-02" db="EMBL/GenBank/DDBJ databases">
        <title>Plant Genome Project.</title>
        <authorList>
            <person name="Zhang R.-G."/>
        </authorList>
    </citation>
    <scope>NUCLEOTIDE SEQUENCE</scope>
    <source>
        <strain evidence="1">AT1</strain>
    </source>
</reference>
<comment type="caution">
    <text evidence="1">The sequence shown here is derived from an EMBL/GenBank/DDBJ whole genome shotgun (WGS) entry which is preliminary data.</text>
</comment>
<dbReference type="Proteomes" id="UP001062846">
    <property type="component" value="Chromosome 1"/>
</dbReference>
<keyword evidence="2" id="KW-1185">Reference proteome</keyword>
<proteinExistence type="predicted"/>
<accession>A0ACC0PYC7</accession>
<evidence type="ECO:0000313" key="2">
    <source>
        <dbReference type="Proteomes" id="UP001062846"/>
    </source>
</evidence>